<evidence type="ECO:0000313" key="2">
    <source>
        <dbReference type="Proteomes" id="UP000271339"/>
    </source>
</evidence>
<comment type="caution">
    <text evidence="1">The sequence shown here is derived from an EMBL/GenBank/DDBJ whole genome shotgun (WGS) entry which is preliminary data.</text>
</comment>
<evidence type="ECO:0000313" key="1">
    <source>
        <dbReference type="EMBL" id="RMA64699.1"/>
    </source>
</evidence>
<name>A0A3L9Z007_9FLAO</name>
<reference evidence="1 2" key="1">
    <citation type="submission" date="2018-10" db="EMBL/GenBank/DDBJ databases">
        <title>Genomic Encyclopedia of Archaeal and Bacterial Type Strains, Phase II (KMG-II): from individual species to whole genera.</title>
        <authorList>
            <person name="Goeker M."/>
        </authorList>
    </citation>
    <scope>NUCLEOTIDE SEQUENCE [LARGE SCALE GENOMIC DNA]</scope>
    <source>
        <strain evidence="1 2">DSM 23424</strain>
    </source>
</reference>
<dbReference type="InterPro" id="IPR023393">
    <property type="entry name" value="START-like_dom_sf"/>
</dbReference>
<sequence length="102" mass="12229">MNNQDYTATIQVEKSPQSAFNAIKNFRSWWSEDIEGNTDQLNEVFIYHYKDVHLCKMRLIEIVENKKLVYRVVDNQFSFTKDKSEWINTKLIFNISKEDDET</sequence>
<dbReference type="SUPFAM" id="SSF55961">
    <property type="entry name" value="Bet v1-like"/>
    <property type="match status" value="1"/>
</dbReference>
<protein>
    <recommendedName>
        <fullName evidence="3">Activator of Hsp90 ATPase-like protein</fullName>
    </recommendedName>
</protein>
<dbReference type="Gene3D" id="3.30.530.20">
    <property type="match status" value="1"/>
</dbReference>
<dbReference type="EMBL" id="REFC01000012">
    <property type="protein sequence ID" value="RMA64699.1"/>
    <property type="molecule type" value="Genomic_DNA"/>
</dbReference>
<dbReference type="OrthoDB" id="287565at2"/>
<dbReference type="RefSeq" id="WP_121907135.1">
    <property type="nucleotide sequence ID" value="NZ_REFC01000012.1"/>
</dbReference>
<dbReference type="AlphaFoldDB" id="A0A3L9Z007"/>
<gene>
    <name evidence="1" type="ORF">BXY75_1579</name>
</gene>
<accession>A0A3L9Z007</accession>
<organism evidence="1 2">
    <name type="scientific">Ulvibacter antarcticus</name>
    <dbReference type="NCBI Taxonomy" id="442714"/>
    <lineage>
        <taxon>Bacteria</taxon>
        <taxon>Pseudomonadati</taxon>
        <taxon>Bacteroidota</taxon>
        <taxon>Flavobacteriia</taxon>
        <taxon>Flavobacteriales</taxon>
        <taxon>Flavobacteriaceae</taxon>
        <taxon>Ulvibacter</taxon>
    </lineage>
</organism>
<proteinExistence type="predicted"/>
<evidence type="ECO:0008006" key="3">
    <source>
        <dbReference type="Google" id="ProtNLM"/>
    </source>
</evidence>
<dbReference type="Proteomes" id="UP000271339">
    <property type="component" value="Unassembled WGS sequence"/>
</dbReference>
<keyword evidence="2" id="KW-1185">Reference proteome</keyword>